<accession>A0A0L6CPA7</accession>
<evidence type="ECO:0000313" key="12">
    <source>
        <dbReference type="EMBL" id="KNX39475.1"/>
    </source>
</evidence>
<evidence type="ECO:0000256" key="7">
    <source>
        <dbReference type="ARBA" id="ARBA00023136"/>
    </source>
</evidence>
<evidence type="ECO:0000313" key="13">
    <source>
        <dbReference type="Proteomes" id="UP000037397"/>
    </source>
</evidence>
<dbReference type="NCBIfam" id="TIGR01188">
    <property type="entry name" value="drrA"/>
    <property type="match status" value="1"/>
</dbReference>
<dbReference type="InterPro" id="IPR003593">
    <property type="entry name" value="AAA+_ATPase"/>
</dbReference>
<evidence type="ECO:0000256" key="10">
    <source>
        <dbReference type="SAM" id="MobiDB-lite"/>
    </source>
</evidence>
<dbReference type="STRING" id="1631356.VV01_13685"/>
<dbReference type="PATRIC" id="fig|1631356.3.peg.2695"/>
<name>A0A0L6CPA7_9MICO</name>
<evidence type="ECO:0000256" key="6">
    <source>
        <dbReference type="ARBA" id="ARBA00022967"/>
    </source>
</evidence>
<dbReference type="GO" id="GO:1900753">
    <property type="term" value="P:doxorubicin transport"/>
    <property type="evidence" value="ECO:0007669"/>
    <property type="project" value="InterPro"/>
</dbReference>
<dbReference type="Proteomes" id="UP000037397">
    <property type="component" value="Unassembled WGS sequence"/>
</dbReference>
<dbReference type="PROSITE" id="PS00211">
    <property type="entry name" value="ABC_TRANSPORTER_1"/>
    <property type="match status" value="1"/>
</dbReference>
<keyword evidence="4" id="KW-0547">Nucleotide-binding</keyword>
<feature type="domain" description="ABC transporter" evidence="11">
    <location>
        <begin position="8"/>
        <end position="238"/>
    </location>
</feature>
<evidence type="ECO:0000256" key="3">
    <source>
        <dbReference type="ARBA" id="ARBA00022475"/>
    </source>
</evidence>
<keyword evidence="7" id="KW-0472">Membrane</keyword>
<keyword evidence="8" id="KW-0046">Antibiotic resistance</keyword>
<dbReference type="FunFam" id="3.40.50.300:FF:000589">
    <property type="entry name" value="ABC transporter, ATP-binding subunit"/>
    <property type="match status" value="1"/>
</dbReference>
<comment type="caution">
    <text evidence="12">The sequence shown here is derived from an EMBL/GenBank/DDBJ whole genome shotgun (WGS) entry which is preliminary data.</text>
</comment>
<dbReference type="Pfam" id="PF00005">
    <property type="entry name" value="ABC_tran"/>
    <property type="match status" value="1"/>
</dbReference>
<feature type="compositionally biased region" description="Acidic residues" evidence="10">
    <location>
        <begin position="318"/>
        <end position="327"/>
    </location>
</feature>
<dbReference type="InterPro" id="IPR017871">
    <property type="entry name" value="ABC_transporter-like_CS"/>
</dbReference>
<dbReference type="EMBL" id="LAIR01000002">
    <property type="protein sequence ID" value="KNX39475.1"/>
    <property type="molecule type" value="Genomic_DNA"/>
</dbReference>
<dbReference type="AlphaFoldDB" id="A0A0L6CPA7"/>
<organism evidence="12 13">
    <name type="scientific">Luteipulveratus halotolerans</name>
    <dbReference type="NCBI Taxonomy" id="1631356"/>
    <lineage>
        <taxon>Bacteria</taxon>
        <taxon>Bacillati</taxon>
        <taxon>Actinomycetota</taxon>
        <taxon>Actinomycetes</taxon>
        <taxon>Micrococcales</taxon>
        <taxon>Dermacoccaceae</taxon>
        <taxon>Luteipulveratus</taxon>
    </lineage>
</organism>
<sequence>MSLVTEAVRAEGLVKHYKDVKAIDGVSLSVPEGTVLGVLGPNGAGKTTTVRVLTTLIKPDAGTATVAGRDIVKEPDEVRSLIGVSGQYAAVDEYLTGYENLEMIGRLYHLGGSASRARARELLAEFRLEDAADRPAKTYSGGMRRRLDLAGALVARPPVIFLDEPTTGLDPRSRGDMWEVIAGLVREGTSLLLTTQYLEEADRLADNIIVVDRGQVIAEGTADQLKDQVGGERLSVTVADAARLPEVAELLGRLGSGAGEIDEHTRTVIAPVSGGVESLLLAVRQLDDRSITVQDIGIRRPTLDDAFLSLTGHKAEDDQQEQGEPEDEREREAQRA</sequence>
<dbReference type="PANTHER" id="PTHR42711">
    <property type="entry name" value="ABC TRANSPORTER ATP-BINDING PROTEIN"/>
    <property type="match status" value="1"/>
</dbReference>
<feature type="region of interest" description="Disordered" evidence="10">
    <location>
        <begin position="310"/>
        <end position="336"/>
    </location>
</feature>
<keyword evidence="13" id="KW-1185">Reference proteome</keyword>
<comment type="subcellular location">
    <subcellularLocation>
        <location evidence="1">Cell membrane</location>
        <topology evidence="1">Peripheral membrane protein</topology>
        <orientation evidence="1">Cytoplasmic side</orientation>
    </subcellularLocation>
</comment>
<protein>
    <submittedName>
        <fullName evidence="12">ABC transporter</fullName>
    </submittedName>
</protein>
<dbReference type="GO" id="GO:0043215">
    <property type="term" value="P:daunorubicin transport"/>
    <property type="evidence" value="ECO:0007669"/>
    <property type="project" value="InterPro"/>
</dbReference>
<dbReference type="GO" id="GO:0005524">
    <property type="term" value="F:ATP binding"/>
    <property type="evidence" value="ECO:0007669"/>
    <property type="project" value="UniProtKB-KW"/>
</dbReference>
<evidence type="ECO:0000256" key="5">
    <source>
        <dbReference type="ARBA" id="ARBA00022840"/>
    </source>
</evidence>
<evidence type="ECO:0000259" key="11">
    <source>
        <dbReference type="PROSITE" id="PS50893"/>
    </source>
</evidence>
<dbReference type="GO" id="GO:0046677">
    <property type="term" value="P:response to antibiotic"/>
    <property type="evidence" value="ECO:0007669"/>
    <property type="project" value="UniProtKB-KW"/>
</dbReference>
<keyword evidence="3" id="KW-1003">Cell membrane</keyword>
<dbReference type="InterPro" id="IPR050763">
    <property type="entry name" value="ABC_transporter_ATP-binding"/>
</dbReference>
<evidence type="ECO:0000256" key="8">
    <source>
        <dbReference type="ARBA" id="ARBA00023251"/>
    </source>
</evidence>
<proteinExistence type="inferred from homology"/>
<keyword evidence="2" id="KW-0813">Transport</keyword>
<dbReference type="InterPro" id="IPR003439">
    <property type="entry name" value="ABC_transporter-like_ATP-bd"/>
</dbReference>
<comment type="similarity">
    <text evidence="9">Belongs to the ABC transporter superfamily. Drug exporter-1 (DrugE1) (TC 3.A.1.105) family.</text>
</comment>
<dbReference type="SMART" id="SM00382">
    <property type="entry name" value="AAA"/>
    <property type="match status" value="1"/>
</dbReference>
<evidence type="ECO:0000256" key="4">
    <source>
        <dbReference type="ARBA" id="ARBA00022741"/>
    </source>
</evidence>
<evidence type="ECO:0000256" key="1">
    <source>
        <dbReference type="ARBA" id="ARBA00004413"/>
    </source>
</evidence>
<dbReference type="SUPFAM" id="SSF52540">
    <property type="entry name" value="P-loop containing nucleoside triphosphate hydrolases"/>
    <property type="match status" value="1"/>
</dbReference>
<dbReference type="PROSITE" id="PS50893">
    <property type="entry name" value="ABC_TRANSPORTER_2"/>
    <property type="match status" value="1"/>
</dbReference>
<dbReference type="InterPro" id="IPR005894">
    <property type="entry name" value="DrrA"/>
</dbReference>
<dbReference type="InterPro" id="IPR027417">
    <property type="entry name" value="P-loop_NTPase"/>
</dbReference>
<evidence type="ECO:0000256" key="2">
    <source>
        <dbReference type="ARBA" id="ARBA00022448"/>
    </source>
</evidence>
<dbReference type="Gene3D" id="3.40.50.300">
    <property type="entry name" value="P-loop containing nucleotide triphosphate hydrolases"/>
    <property type="match status" value="1"/>
</dbReference>
<evidence type="ECO:0000256" key="9">
    <source>
        <dbReference type="ARBA" id="ARBA00049985"/>
    </source>
</evidence>
<reference evidence="13" key="1">
    <citation type="submission" date="2015-03" db="EMBL/GenBank/DDBJ databases">
        <title>Luteipulveratus halotolerans sp. nov., a novel actinobacterium (Dermacoccaceae) from Sarawak, Malaysia.</title>
        <authorList>
            <person name="Juboi H."/>
            <person name="Basik A."/>
            <person name="Shamsul S.S."/>
            <person name="Arnold P."/>
            <person name="Schmitt E.K."/>
            <person name="Sanglier J.-J."/>
            <person name="Yeo T."/>
        </authorList>
    </citation>
    <scope>NUCLEOTIDE SEQUENCE [LARGE SCALE GENOMIC DNA]</scope>
    <source>
        <strain evidence="13">C296001</strain>
    </source>
</reference>
<dbReference type="GO" id="GO:0016887">
    <property type="term" value="F:ATP hydrolysis activity"/>
    <property type="evidence" value="ECO:0007669"/>
    <property type="project" value="InterPro"/>
</dbReference>
<dbReference type="GO" id="GO:0005886">
    <property type="term" value="C:plasma membrane"/>
    <property type="evidence" value="ECO:0007669"/>
    <property type="project" value="UniProtKB-SubCell"/>
</dbReference>
<keyword evidence="6" id="KW-1278">Translocase</keyword>
<dbReference type="PANTHER" id="PTHR42711:SF19">
    <property type="entry name" value="DOXORUBICIN RESISTANCE ATP-BINDING PROTEIN DRRA"/>
    <property type="match status" value="1"/>
</dbReference>
<gene>
    <name evidence="12" type="ORF">VV01_13685</name>
</gene>
<keyword evidence="5" id="KW-0067">ATP-binding</keyword>